<sequence>MVFKKNVIAYTLFGRFARVQKQSYVKTLCLINPVYLSGLLHTLETRDLCFPGWQIQIYHDGILPISVLKVIRKASHVSLHLVEGLRDYPTYVKAGYRFMSLKYNSPDDTDIILFRDIDSPLTQLDATLVEDWRCSTTENSALLSYTASNSSNLSPFAAGGTGIKLSFLSKTNIVFYDEYVPEYYLDLKRTYFSTSNTCRLFDEVYLKDMFEGMSVKRMTMYYEKERWFLDVEKKRILLDYVCDRKLSSNMKFRHTQLLVKNRAVELVTRIPTDVSDHPGYFFARKRNMIYLIDMGELFSKYFGMMPEDNIRR</sequence>
<accession>A0A3G5AH34</accession>
<dbReference type="EMBL" id="MK072508">
    <property type="protein sequence ID" value="AYV86512.1"/>
    <property type="molecule type" value="Genomic_DNA"/>
</dbReference>
<evidence type="ECO:0000313" key="1">
    <source>
        <dbReference type="EMBL" id="AYV86512.1"/>
    </source>
</evidence>
<proteinExistence type="predicted"/>
<reference evidence="1" key="1">
    <citation type="submission" date="2018-10" db="EMBL/GenBank/DDBJ databases">
        <title>Hidden diversity of soil giant viruses.</title>
        <authorList>
            <person name="Schulz F."/>
            <person name="Alteio L."/>
            <person name="Goudeau D."/>
            <person name="Ryan E.M."/>
            <person name="Malmstrom R.R."/>
            <person name="Blanchard J."/>
            <person name="Woyke T."/>
        </authorList>
    </citation>
    <scope>NUCLEOTIDE SEQUENCE</scope>
    <source>
        <strain evidence="1">SYV1</strain>
    </source>
</reference>
<gene>
    <name evidence="1" type="ORF">Sylvanvirus2_8</name>
</gene>
<name>A0A3G5AH34_9VIRU</name>
<protein>
    <submittedName>
        <fullName evidence="1">Uncharacterized protein</fullName>
    </submittedName>
</protein>
<organism evidence="1">
    <name type="scientific">Sylvanvirus sp</name>
    <dbReference type="NCBI Taxonomy" id="2487774"/>
    <lineage>
        <taxon>Viruses</taxon>
    </lineage>
</organism>